<feature type="region of interest" description="Disordered" evidence="1">
    <location>
        <begin position="300"/>
        <end position="329"/>
    </location>
</feature>
<feature type="chain" id="PRO_5045042985" evidence="3">
    <location>
        <begin position="18"/>
        <end position="535"/>
    </location>
</feature>
<feature type="compositionally biased region" description="Polar residues" evidence="1">
    <location>
        <begin position="310"/>
        <end position="321"/>
    </location>
</feature>
<keyword evidence="5" id="KW-1185">Reference proteome</keyword>
<feature type="region of interest" description="Disordered" evidence="1">
    <location>
        <begin position="500"/>
        <end position="535"/>
    </location>
</feature>
<keyword evidence="2" id="KW-0812">Transmembrane</keyword>
<dbReference type="Proteomes" id="UP001234178">
    <property type="component" value="Unassembled WGS sequence"/>
</dbReference>
<evidence type="ECO:0000313" key="4">
    <source>
        <dbReference type="EMBL" id="KAK4002827.1"/>
    </source>
</evidence>
<evidence type="ECO:0000313" key="5">
    <source>
        <dbReference type="Proteomes" id="UP001234178"/>
    </source>
</evidence>
<keyword evidence="2" id="KW-0472">Membrane</keyword>
<keyword evidence="2" id="KW-1133">Transmembrane helix</keyword>
<evidence type="ECO:0000256" key="1">
    <source>
        <dbReference type="SAM" id="MobiDB-lite"/>
    </source>
</evidence>
<feature type="compositionally biased region" description="Pro residues" evidence="1">
    <location>
        <begin position="76"/>
        <end position="129"/>
    </location>
</feature>
<name>A0ABQ9YQC8_9CRUS</name>
<gene>
    <name evidence="4" type="ORF">OUZ56_004627</name>
</gene>
<proteinExistence type="predicted"/>
<dbReference type="EMBL" id="JAOYFB010000001">
    <property type="protein sequence ID" value="KAK4002827.1"/>
    <property type="molecule type" value="Genomic_DNA"/>
</dbReference>
<protein>
    <submittedName>
        <fullName evidence="4">Uncharacterized protein</fullName>
    </submittedName>
</protein>
<keyword evidence="3" id="KW-0732">Signal</keyword>
<comment type="caution">
    <text evidence="4">The sequence shown here is derived from an EMBL/GenBank/DDBJ whole genome shotgun (WGS) entry which is preliminary data.</text>
</comment>
<feature type="transmembrane region" description="Helical" evidence="2">
    <location>
        <begin position="450"/>
        <end position="471"/>
    </location>
</feature>
<accession>A0ABQ9YQC8</accession>
<evidence type="ECO:0000256" key="3">
    <source>
        <dbReference type="SAM" id="SignalP"/>
    </source>
</evidence>
<feature type="region of interest" description="Disordered" evidence="1">
    <location>
        <begin position="71"/>
        <end position="133"/>
    </location>
</feature>
<sequence>MTGVLLLIISLLGKISTQQTFDSMERPLFEGATHPFRSSSRPLLAIDQHIMDSNGLQAKPILVNPHKVSPSLLLIPAPPQSPPQPPPQSPPQPPPQSPPQPPPQSPPQPPPQSPPQPPPQSSPQPPPRSPLQILPLQISPSQILRAVSPNVPLIPQLPESEELPRLSTHLQFPRQPLLPNPPVRTMLAPSSLGVLNQDRIHVEGFQPIERRFIPTKRKRSLVILGDLSASGEAEKDDEFLLVEPSARRLSALDLFDQRESEVNNNVVSEGSGAVFQNISRSGYIASTNLRPESGYQASATRLSNGGVKSRNMSKNDMNSRMQQKEAEEESNFILDQEEGSGFGEDLDASANKENVTETPLFGSFLASEEVNEEDNGGVPVKVGSLIDSPTSNPSTVLVTNVKSSTFDQSHTVEPKLPSTRAAEGLFVPTASSNSVPFVRDSKLLRIFKEYAVLIVVCLLGLPAIVVLCYFLNLKRVKRYSGTMDVTPSQTVFHHKKSESRKTICSEENELACSPPTSSSKTPQPPPFPNGKKYVH</sequence>
<evidence type="ECO:0000256" key="2">
    <source>
        <dbReference type="SAM" id="Phobius"/>
    </source>
</evidence>
<reference evidence="4 5" key="1">
    <citation type="journal article" date="2023" name="Nucleic Acids Res.">
        <title>The hologenome of Daphnia magna reveals possible DNA methylation and microbiome-mediated evolution of the host genome.</title>
        <authorList>
            <person name="Chaturvedi A."/>
            <person name="Li X."/>
            <person name="Dhandapani V."/>
            <person name="Marshall H."/>
            <person name="Kissane S."/>
            <person name="Cuenca-Cambronero M."/>
            <person name="Asole G."/>
            <person name="Calvet F."/>
            <person name="Ruiz-Romero M."/>
            <person name="Marangio P."/>
            <person name="Guigo R."/>
            <person name="Rago D."/>
            <person name="Mirbahai L."/>
            <person name="Eastwood N."/>
            <person name="Colbourne J.K."/>
            <person name="Zhou J."/>
            <person name="Mallon E."/>
            <person name="Orsini L."/>
        </authorList>
    </citation>
    <scope>NUCLEOTIDE SEQUENCE [LARGE SCALE GENOMIC DNA]</scope>
    <source>
        <strain evidence="4">LRV0_1</strain>
    </source>
</reference>
<organism evidence="4 5">
    <name type="scientific">Daphnia magna</name>
    <dbReference type="NCBI Taxonomy" id="35525"/>
    <lineage>
        <taxon>Eukaryota</taxon>
        <taxon>Metazoa</taxon>
        <taxon>Ecdysozoa</taxon>
        <taxon>Arthropoda</taxon>
        <taxon>Crustacea</taxon>
        <taxon>Branchiopoda</taxon>
        <taxon>Diplostraca</taxon>
        <taxon>Cladocera</taxon>
        <taxon>Anomopoda</taxon>
        <taxon>Daphniidae</taxon>
        <taxon>Daphnia</taxon>
    </lineage>
</organism>
<feature type="signal peptide" evidence="3">
    <location>
        <begin position="1"/>
        <end position="17"/>
    </location>
</feature>